<feature type="transmembrane region" description="Helical" evidence="7">
    <location>
        <begin position="775"/>
        <end position="803"/>
    </location>
</feature>
<comment type="similarity">
    <text evidence="6">Belongs to the ABC-4 integral membrane protein family.</text>
</comment>
<keyword evidence="2" id="KW-1003">Cell membrane</keyword>
<evidence type="ECO:0000256" key="2">
    <source>
        <dbReference type="ARBA" id="ARBA00022475"/>
    </source>
</evidence>
<feature type="domain" description="MacB-like periplasmic core" evidence="9">
    <location>
        <begin position="621"/>
        <end position="730"/>
    </location>
</feature>
<organism evidence="10 11">
    <name type="scientific">Candidatus Kutchimonas denitrificans</name>
    <dbReference type="NCBI Taxonomy" id="3056748"/>
    <lineage>
        <taxon>Bacteria</taxon>
        <taxon>Pseudomonadati</taxon>
        <taxon>Gemmatimonadota</taxon>
        <taxon>Gemmatimonadia</taxon>
        <taxon>Candidatus Palauibacterales</taxon>
        <taxon>Candidatus Palauibacteraceae</taxon>
        <taxon>Candidatus Kutchimonas</taxon>
    </lineage>
</organism>
<dbReference type="InterPro" id="IPR047928">
    <property type="entry name" value="Perm_prefix_1"/>
</dbReference>
<feature type="transmembrane region" description="Helical" evidence="7">
    <location>
        <begin position="834"/>
        <end position="853"/>
    </location>
</feature>
<dbReference type="InterPro" id="IPR025857">
    <property type="entry name" value="MacB_PCD"/>
</dbReference>
<comment type="caution">
    <text evidence="10">The sequence shown here is derived from an EMBL/GenBank/DDBJ whole genome shotgun (WGS) entry which is preliminary data.</text>
</comment>
<feature type="transmembrane region" description="Helical" evidence="7">
    <location>
        <begin position="362"/>
        <end position="386"/>
    </location>
</feature>
<evidence type="ECO:0000256" key="6">
    <source>
        <dbReference type="ARBA" id="ARBA00038076"/>
    </source>
</evidence>
<evidence type="ECO:0000259" key="8">
    <source>
        <dbReference type="Pfam" id="PF02687"/>
    </source>
</evidence>
<keyword evidence="5 7" id="KW-0472">Membrane</keyword>
<dbReference type="AlphaFoldDB" id="A0AAE4Z8Q5"/>
<evidence type="ECO:0000313" key="10">
    <source>
        <dbReference type="EMBL" id="NIR75073.1"/>
    </source>
</evidence>
<accession>A0AAE4Z8Q5</accession>
<dbReference type="Proteomes" id="UP000702544">
    <property type="component" value="Unassembled WGS sequence"/>
</dbReference>
<evidence type="ECO:0000256" key="3">
    <source>
        <dbReference type="ARBA" id="ARBA00022692"/>
    </source>
</evidence>
<feature type="domain" description="ABC3 transporter permease C-terminal" evidence="8">
    <location>
        <begin position="370"/>
        <end position="481"/>
    </location>
</feature>
<feature type="transmembrane region" description="Helical" evidence="7">
    <location>
        <begin position="865"/>
        <end position="884"/>
    </location>
</feature>
<dbReference type="PANTHER" id="PTHR30572:SF4">
    <property type="entry name" value="ABC TRANSPORTER PERMEASE YTRF"/>
    <property type="match status" value="1"/>
</dbReference>
<dbReference type="PANTHER" id="PTHR30572">
    <property type="entry name" value="MEMBRANE COMPONENT OF TRANSPORTER-RELATED"/>
    <property type="match status" value="1"/>
</dbReference>
<feature type="transmembrane region" description="Helical" evidence="7">
    <location>
        <begin position="418"/>
        <end position="440"/>
    </location>
</feature>
<keyword evidence="4 7" id="KW-1133">Transmembrane helix</keyword>
<sequence>MRNWIPDRYRELRSLVKRDSIDEDVGEELEHHIAMRTEENIAAGMSPEEARAAALRRFGDVERFRRETREIDRRMRRRRWRGATWQALGRELRQSLRLLRRHPSFAAIAGLTLALGIGAFTSIFAVLDSVVLRPLPYPDSERLVWLDSPVPGVAPEAVWGLSVAGYFYLKDENRTFGALGAYSRTRTNLAGVGGVARVDVAAVTAGVLDALRARPQLGRSIVDEDDDPGAERVAVLAHEFWTREYGADPEVLGRTIELDAVAYRVVGVMEPGFRLLDDPFDAWIPLQLDRDARPVNAHWLSGVGRLRDGVSLEEAQADLARLTGQFSEVFPGAYQESFMRGAGFTTRVTPLRARVVGDIDRVLWILFASVGLVLLIAGANVTNLFLVRSETRRRELALRSALGAERLHIAWHYFTESLVLCLGAGVLAFGLAYGALELLLALAPPELPRLTEIELDPRAILFSGGVALGAAAFLALFPLGRRLDYEALRESGRGMTASRRRHAIRHGIVVGQIALALVLLVAAGLMLRSFQRLREVNPGFEAANVLTFEVALPTARYGSYEEVVGFYRALLAGIEGLPGVRQAGATEALPLQDRHACALVFVEERPPEPDKKYPCIPKALVSPGYFGALGIPLLTGRELEWGDVERRTGAVVVTRALADRMWPGADPLGKGIRPNGWGEPFYRVVGVTDDLRADGFDRPPIEAVYFPPLPLEGAPLWSPPRRMAVAVKTQTANPTSLTPAIRRVLAELDPDVPLANLKTMGRVVSDSPSMLRTSFLMSLLGIAGGLALTLSVVGLYGVVSYVVRQREGEIGVRMALGARVEQVVGMILKGSLRLALIGVALGVLAALALSRLLSSLLFDVSPTDPVTLIGVSLLLLALSLAASYKPASRAARVDPTETLRVE</sequence>
<dbReference type="InterPro" id="IPR017800">
    <property type="entry name" value="ADOP"/>
</dbReference>
<feature type="transmembrane region" description="Helical" evidence="7">
    <location>
        <begin position="105"/>
        <end position="127"/>
    </location>
</feature>
<name>A0AAE4Z8Q5_9BACT</name>
<dbReference type="InterPro" id="IPR050250">
    <property type="entry name" value="Macrolide_Exporter_MacB"/>
</dbReference>
<evidence type="ECO:0000256" key="5">
    <source>
        <dbReference type="ARBA" id="ARBA00023136"/>
    </source>
</evidence>
<reference evidence="10 11" key="1">
    <citation type="submission" date="2020-01" db="EMBL/GenBank/DDBJ databases">
        <title>Genomes assembled from Gulf of Kutch pelagic sediment metagenomes.</title>
        <authorList>
            <person name="Chandrashekar M."/>
            <person name="Mahajan M.S."/>
            <person name="Dave K.J."/>
            <person name="Vatsa P."/>
            <person name="Nathani N.M."/>
        </authorList>
    </citation>
    <scope>NUCLEOTIDE SEQUENCE [LARGE SCALE GENOMIC DNA]</scope>
    <source>
        <strain evidence="10">KS3-K002</strain>
    </source>
</reference>
<dbReference type="Pfam" id="PF02687">
    <property type="entry name" value="FtsX"/>
    <property type="match status" value="2"/>
</dbReference>
<evidence type="ECO:0000256" key="7">
    <source>
        <dbReference type="SAM" id="Phobius"/>
    </source>
</evidence>
<dbReference type="GO" id="GO:0022857">
    <property type="term" value="F:transmembrane transporter activity"/>
    <property type="evidence" value="ECO:0007669"/>
    <property type="project" value="TreeGrafter"/>
</dbReference>
<feature type="domain" description="MacB-like periplasmic core" evidence="9">
    <location>
        <begin position="108"/>
        <end position="321"/>
    </location>
</feature>
<protein>
    <submittedName>
        <fullName evidence="10">ABC transporter permease</fullName>
    </submittedName>
</protein>
<feature type="transmembrane region" description="Helical" evidence="7">
    <location>
        <begin position="503"/>
        <end position="527"/>
    </location>
</feature>
<gene>
    <name evidence="10" type="ORF">GWO12_08180</name>
</gene>
<keyword evidence="3 7" id="KW-0812">Transmembrane</keyword>
<evidence type="ECO:0000256" key="4">
    <source>
        <dbReference type="ARBA" id="ARBA00022989"/>
    </source>
</evidence>
<dbReference type="NCBIfam" id="TIGR03434">
    <property type="entry name" value="ADOP"/>
    <property type="match status" value="1"/>
</dbReference>
<dbReference type="GO" id="GO:0005886">
    <property type="term" value="C:plasma membrane"/>
    <property type="evidence" value="ECO:0007669"/>
    <property type="project" value="UniProtKB-SubCell"/>
</dbReference>
<evidence type="ECO:0000313" key="11">
    <source>
        <dbReference type="Proteomes" id="UP000702544"/>
    </source>
</evidence>
<feature type="domain" description="ABC3 transporter permease C-terminal" evidence="8">
    <location>
        <begin position="782"/>
        <end position="895"/>
    </location>
</feature>
<dbReference type="Pfam" id="PF12704">
    <property type="entry name" value="MacB_PCD"/>
    <property type="match status" value="2"/>
</dbReference>
<dbReference type="EMBL" id="JAACAK010000062">
    <property type="protein sequence ID" value="NIR75073.1"/>
    <property type="molecule type" value="Genomic_DNA"/>
</dbReference>
<feature type="transmembrane region" description="Helical" evidence="7">
    <location>
        <begin position="460"/>
        <end position="479"/>
    </location>
</feature>
<evidence type="ECO:0000259" key="9">
    <source>
        <dbReference type="Pfam" id="PF12704"/>
    </source>
</evidence>
<dbReference type="InterPro" id="IPR003838">
    <property type="entry name" value="ABC3_permease_C"/>
</dbReference>
<dbReference type="NCBIfam" id="NF038403">
    <property type="entry name" value="perm_prefix_1"/>
    <property type="match status" value="1"/>
</dbReference>
<comment type="subcellular location">
    <subcellularLocation>
        <location evidence="1">Cell membrane</location>
        <topology evidence="1">Multi-pass membrane protein</topology>
    </subcellularLocation>
</comment>
<proteinExistence type="inferred from homology"/>
<evidence type="ECO:0000256" key="1">
    <source>
        <dbReference type="ARBA" id="ARBA00004651"/>
    </source>
</evidence>